<reference evidence="1" key="5">
    <citation type="journal article" date="2021" name="G3 (Bethesda)">
        <title>Aegilops tauschii genome assembly Aet v5.0 features greater sequence contiguity and improved annotation.</title>
        <authorList>
            <person name="Wang L."/>
            <person name="Zhu T."/>
            <person name="Rodriguez J.C."/>
            <person name="Deal K.R."/>
            <person name="Dubcovsky J."/>
            <person name="McGuire P.E."/>
            <person name="Lux T."/>
            <person name="Spannagl M."/>
            <person name="Mayer K.F.X."/>
            <person name="Baldrich P."/>
            <person name="Meyers B.C."/>
            <person name="Huo N."/>
            <person name="Gu Y.Q."/>
            <person name="Zhou H."/>
            <person name="Devos K.M."/>
            <person name="Bennetzen J.L."/>
            <person name="Unver T."/>
            <person name="Budak H."/>
            <person name="Gulick P.J."/>
            <person name="Galiba G."/>
            <person name="Kalapos B."/>
            <person name="Nelson D.R."/>
            <person name="Li P."/>
            <person name="You F.M."/>
            <person name="Luo M.C."/>
            <person name="Dvorak J."/>
        </authorList>
    </citation>
    <scope>NUCLEOTIDE SEQUENCE [LARGE SCALE GENOMIC DNA]</scope>
    <source>
        <strain evidence="1">cv. AL8/78</strain>
    </source>
</reference>
<dbReference type="Gramene" id="AET3Gv20722900.23">
    <property type="protein sequence ID" value="AET3Gv20722900.23"/>
    <property type="gene ID" value="AET3Gv20722900"/>
</dbReference>
<dbReference type="Proteomes" id="UP000015105">
    <property type="component" value="Chromosome 3D"/>
</dbReference>
<evidence type="ECO:0008006" key="3">
    <source>
        <dbReference type="Google" id="ProtNLM"/>
    </source>
</evidence>
<reference evidence="2" key="1">
    <citation type="journal article" date="2014" name="Science">
        <title>Ancient hybridizations among the ancestral genomes of bread wheat.</title>
        <authorList>
            <consortium name="International Wheat Genome Sequencing Consortium,"/>
            <person name="Marcussen T."/>
            <person name="Sandve S.R."/>
            <person name="Heier L."/>
            <person name="Spannagl M."/>
            <person name="Pfeifer M."/>
            <person name="Jakobsen K.S."/>
            <person name="Wulff B.B."/>
            <person name="Steuernagel B."/>
            <person name="Mayer K.F."/>
            <person name="Olsen O.A."/>
        </authorList>
    </citation>
    <scope>NUCLEOTIDE SEQUENCE [LARGE SCALE GENOMIC DNA]</scope>
    <source>
        <strain evidence="2">cv. AL8/78</strain>
    </source>
</reference>
<sequence>TLPSTLSSHNIRVFLTLTNIPPTLLLTSSPSPHSVQTNEKKENILHHSIDLQTLNPRASVRLSTCQAMWPFSESKEPLPLIRCPVCDVGLVKRFVSRTAKNPGRPFYRCEYQGVSFLASALDSSPSVPSLT</sequence>
<reference evidence="2" key="2">
    <citation type="journal article" date="2017" name="Nat. Plants">
        <title>The Aegilops tauschii genome reveals multiple impacts of transposons.</title>
        <authorList>
            <person name="Zhao G."/>
            <person name="Zou C."/>
            <person name="Li K."/>
            <person name="Wang K."/>
            <person name="Li T."/>
            <person name="Gao L."/>
            <person name="Zhang X."/>
            <person name="Wang H."/>
            <person name="Yang Z."/>
            <person name="Liu X."/>
            <person name="Jiang W."/>
            <person name="Mao L."/>
            <person name="Kong X."/>
            <person name="Jiao Y."/>
            <person name="Jia J."/>
        </authorList>
    </citation>
    <scope>NUCLEOTIDE SEQUENCE [LARGE SCALE GENOMIC DNA]</scope>
    <source>
        <strain evidence="2">cv. AL8/78</strain>
    </source>
</reference>
<protein>
    <recommendedName>
        <fullName evidence="3">Zinc finger GRF-type domain-containing protein</fullName>
    </recommendedName>
</protein>
<evidence type="ECO:0000313" key="1">
    <source>
        <dbReference type="EnsemblPlants" id="AET3Gv20722900.23"/>
    </source>
</evidence>
<name>A0A453FMS6_AEGTS</name>
<accession>A0A453FMS6</accession>
<evidence type="ECO:0000313" key="2">
    <source>
        <dbReference type="Proteomes" id="UP000015105"/>
    </source>
</evidence>
<reference evidence="1" key="4">
    <citation type="submission" date="2019-03" db="UniProtKB">
        <authorList>
            <consortium name="EnsemblPlants"/>
        </authorList>
    </citation>
    <scope>IDENTIFICATION</scope>
</reference>
<dbReference type="EnsemblPlants" id="AET3Gv20722900.23">
    <property type="protein sequence ID" value="AET3Gv20722900.23"/>
    <property type="gene ID" value="AET3Gv20722900"/>
</dbReference>
<reference evidence="1" key="3">
    <citation type="journal article" date="2017" name="Nature">
        <title>Genome sequence of the progenitor of the wheat D genome Aegilops tauschii.</title>
        <authorList>
            <person name="Luo M.C."/>
            <person name="Gu Y.Q."/>
            <person name="Puiu D."/>
            <person name="Wang H."/>
            <person name="Twardziok S.O."/>
            <person name="Deal K.R."/>
            <person name="Huo N."/>
            <person name="Zhu T."/>
            <person name="Wang L."/>
            <person name="Wang Y."/>
            <person name="McGuire P.E."/>
            <person name="Liu S."/>
            <person name="Long H."/>
            <person name="Ramasamy R.K."/>
            <person name="Rodriguez J.C."/>
            <person name="Van S.L."/>
            <person name="Yuan L."/>
            <person name="Wang Z."/>
            <person name="Xia Z."/>
            <person name="Xiao L."/>
            <person name="Anderson O.D."/>
            <person name="Ouyang S."/>
            <person name="Liang Y."/>
            <person name="Zimin A.V."/>
            <person name="Pertea G."/>
            <person name="Qi P."/>
            <person name="Bennetzen J.L."/>
            <person name="Dai X."/>
            <person name="Dawson M.W."/>
            <person name="Muller H.G."/>
            <person name="Kugler K."/>
            <person name="Rivarola-Duarte L."/>
            <person name="Spannagl M."/>
            <person name="Mayer K.F.X."/>
            <person name="Lu F.H."/>
            <person name="Bevan M.W."/>
            <person name="Leroy P."/>
            <person name="Li P."/>
            <person name="You F.M."/>
            <person name="Sun Q."/>
            <person name="Liu Z."/>
            <person name="Lyons E."/>
            <person name="Wicker T."/>
            <person name="Salzberg S.L."/>
            <person name="Devos K.M."/>
            <person name="Dvorak J."/>
        </authorList>
    </citation>
    <scope>NUCLEOTIDE SEQUENCE [LARGE SCALE GENOMIC DNA]</scope>
    <source>
        <strain evidence="1">cv. AL8/78</strain>
    </source>
</reference>
<dbReference type="AlphaFoldDB" id="A0A453FMS6"/>
<proteinExistence type="predicted"/>
<organism evidence="1 2">
    <name type="scientific">Aegilops tauschii subsp. strangulata</name>
    <name type="common">Goatgrass</name>
    <dbReference type="NCBI Taxonomy" id="200361"/>
    <lineage>
        <taxon>Eukaryota</taxon>
        <taxon>Viridiplantae</taxon>
        <taxon>Streptophyta</taxon>
        <taxon>Embryophyta</taxon>
        <taxon>Tracheophyta</taxon>
        <taxon>Spermatophyta</taxon>
        <taxon>Magnoliopsida</taxon>
        <taxon>Liliopsida</taxon>
        <taxon>Poales</taxon>
        <taxon>Poaceae</taxon>
        <taxon>BOP clade</taxon>
        <taxon>Pooideae</taxon>
        <taxon>Triticodae</taxon>
        <taxon>Triticeae</taxon>
        <taxon>Triticinae</taxon>
        <taxon>Aegilops</taxon>
    </lineage>
</organism>
<keyword evidence="2" id="KW-1185">Reference proteome</keyword>